<sequence length="97" mass="11351">MQMEPMELQHVVFETDEGRVDAMWSDVRLHTHDIPDGWHCYAVRGDDGGWPPCSIEKSAWVNHAGGIVTPDDLDPLLERNDWMLVIRDWWFTDEPFE</sequence>
<evidence type="ECO:0000259" key="1">
    <source>
        <dbReference type="Pfam" id="PF18843"/>
    </source>
</evidence>
<dbReference type="RefSeq" id="WP_039198700.1">
    <property type="nucleotide sequence ID" value="NZ_CP007456.1"/>
</dbReference>
<dbReference type="STRING" id="1447716.AH68_06780"/>
<dbReference type="AlphaFoldDB" id="A0A0A7I392"/>
<dbReference type="KEGG" id="bka:AH68_06780"/>
<dbReference type="InterPro" id="IPR040809">
    <property type="entry name" value="LPD28"/>
</dbReference>
<dbReference type="Pfam" id="PF18843">
    <property type="entry name" value="LPD28"/>
    <property type="match status" value="1"/>
</dbReference>
<proteinExistence type="predicted"/>
<evidence type="ECO:0000313" key="2">
    <source>
        <dbReference type="EMBL" id="AIZ14787.1"/>
    </source>
</evidence>
<reference evidence="2 3" key="1">
    <citation type="journal article" date="2015" name="Genome Announc.">
        <title>Complete and Assembled Genome Sequence of Bifidobacterium kashiwanohense PV20-2, Isolated from the Feces of an Anemic Kenyan Infant.</title>
        <authorList>
            <person name="Vazquez-Gutierrez P."/>
            <person name="Lacroix C."/>
            <person name="Chassard C."/>
            <person name="Klumpp J."/>
            <person name="Jans C."/>
            <person name="Stevens M.J."/>
        </authorList>
    </citation>
    <scope>NUCLEOTIDE SEQUENCE [LARGE SCALE GENOMIC DNA]</scope>
    <source>
        <strain evidence="2 3">PV20-2</strain>
    </source>
</reference>
<protein>
    <recommendedName>
        <fullName evidence="1">Large polyvalent protein associated domain-containing protein</fullName>
    </recommendedName>
</protein>
<dbReference type="HOGENOM" id="CLU_2341148_0_0_11"/>
<feature type="domain" description="Large polyvalent protein associated" evidence="1">
    <location>
        <begin position="20"/>
        <end position="91"/>
    </location>
</feature>
<dbReference type="Proteomes" id="UP000030625">
    <property type="component" value="Chromosome"/>
</dbReference>
<gene>
    <name evidence="2" type="ORF">AH68_06780</name>
</gene>
<dbReference type="EMBL" id="CP007456">
    <property type="protein sequence ID" value="AIZ14787.1"/>
    <property type="molecule type" value="Genomic_DNA"/>
</dbReference>
<dbReference type="OrthoDB" id="9799092at2"/>
<accession>A0A0A7I392</accession>
<organism evidence="2 3">
    <name type="scientific">Bifidobacterium catenulatum PV20-2</name>
    <dbReference type="NCBI Taxonomy" id="1447716"/>
    <lineage>
        <taxon>Bacteria</taxon>
        <taxon>Bacillati</taxon>
        <taxon>Actinomycetota</taxon>
        <taxon>Actinomycetes</taxon>
        <taxon>Bifidobacteriales</taxon>
        <taxon>Bifidobacteriaceae</taxon>
        <taxon>Bifidobacterium</taxon>
    </lineage>
</organism>
<name>A0A0A7I392_9BIFI</name>
<evidence type="ECO:0000313" key="3">
    <source>
        <dbReference type="Proteomes" id="UP000030625"/>
    </source>
</evidence>